<reference evidence="1" key="2">
    <citation type="submission" date="2025-08" db="UniProtKB">
        <authorList>
            <consortium name="Ensembl"/>
        </authorList>
    </citation>
    <scope>IDENTIFICATION</scope>
</reference>
<dbReference type="InParanoid" id="A0A663DJQ7"/>
<dbReference type="Ensembl" id="ENSACCT00020000090.1">
    <property type="protein sequence ID" value="ENSACCP00020000090.1"/>
    <property type="gene ID" value="ENSACCG00020000062.1"/>
</dbReference>
<accession>A0A663DJQ7</accession>
<reference evidence="1" key="1">
    <citation type="submission" date="2021-03" db="EMBL/GenBank/DDBJ databases">
        <authorList>
            <consortium name="Wellcome Sanger Institute Data Sharing"/>
        </authorList>
    </citation>
    <scope>NUCLEOTIDE SEQUENCE [LARGE SCALE GENOMIC DNA]</scope>
</reference>
<name>A0A663DJQ7_AQUCH</name>
<organism evidence="1 2">
    <name type="scientific">Aquila chrysaetos chrysaetos</name>
    <dbReference type="NCBI Taxonomy" id="223781"/>
    <lineage>
        <taxon>Eukaryota</taxon>
        <taxon>Metazoa</taxon>
        <taxon>Chordata</taxon>
        <taxon>Craniata</taxon>
        <taxon>Vertebrata</taxon>
        <taxon>Euteleostomi</taxon>
        <taxon>Archelosauria</taxon>
        <taxon>Archosauria</taxon>
        <taxon>Dinosauria</taxon>
        <taxon>Saurischia</taxon>
        <taxon>Theropoda</taxon>
        <taxon>Coelurosauria</taxon>
        <taxon>Aves</taxon>
        <taxon>Neognathae</taxon>
        <taxon>Neoaves</taxon>
        <taxon>Telluraves</taxon>
        <taxon>Accipitrimorphae</taxon>
        <taxon>Accipitriformes</taxon>
        <taxon>Accipitridae</taxon>
        <taxon>Accipitrinae</taxon>
        <taxon>Aquila</taxon>
    </lineage>
</organism>
<evidence type="ECO:0000313" key="1">
    <source>
        <dbReference type="Ensembl" id="ENSACCP00020000090.1"/>
    </source>
</evidence>
<reference evidence="1" key="3">
    <citation type="submission" date="2025-09" db="UniProtKB">
        <authorList>
            <consortium name="Ensembl"/>
        </authorList>
    </citation>
    <scope>IDENTIFICATION</scope>
</reference>
<proteinExistence type="predicted"/>
<dbReference type="Proteomes" id="UP000472275">
    <property type="component" value="Chromosome 1"/>
</dbReference>
<sequence length="89" mass="10245">CFPITGEGISPNRLYKMHAFLVHTIKFHLIYSLCEPIISHEALSSVPYWNETHIFYTLMLFMSCALFHEAADTSISRCRVLVPINKISE</sequence>
<evidence type="ECO:0000313" key="2">
    <source>
        <dbReference type="Proteomes" id="UP000472275"/>
    </source>
</evidence>
<protein>
    <submittedName>
        <fullName evidence="1">Uncharacterized protein</fullName>
    </submittedName>
</protein>
<keyword evidence="2" id="KW-1185">Reference proteome</keyword>
<dbReference type="AlphaFoldDB" id="A0A663DJQ7"/>